<feature type="transmembrane region" description="Helical" evidence="10">
    <location>
        <begin position="66"/>
        <end position="90"/>
    </location>
</feature>
<accession>A0ABU0RCC3</accession>
<dbReference type="InterPro" id="IPR036890">
    <property type="entry name" value="HATPase_C_sf"/>
</dbReference>
<evidence type="ECO:0000256" key="1">
    <source>
        <dbReference type="ARBA" id="ARBA00000085"/>
    </source>
</evidence>
<dbReference type="Pfam" id="PF07730">
    <property type="entry name" value="HisKA_3"/>
    <property type="match status" value="1"/>
</dbReference>
<dbReference type="RefSeq" id="WP_307042176.1">
    <property type="nucleotide sequence ID" value="NZ_JAUSYY010000001.1"/>
</dbReference>
<protein>
    <recommendedName>
        <fullName evidence="2">histidine kinase</fullName>
        <ecNumber evidence="2">2.7.13.3</ecNumber>
    </recommendedName>
</protein>
<dbReference type="Gene3D" id="1.20.5.1930">
    <property type="match status" value="1"/>
</dbReference>
<dbReference type="EC" id="2.7.13.3" evidence="2"/>
<reference evidence="12 13" key="1">
    <citation type="submission" date="2023-07" db="EMBL/GenBank/DDBJ databases">
        <title>Comparative genomics of wheat-associated soil bacteria to identify genetic determinants of phenazine resistance.</title>
        <authorList>
            <person name="Mouncey N."/>
        </authorList>
    </citation>
    <scope>NUCLEOTIDE SEQUENCE [LARGE SCALE GENOMIC DNA]</scope>
    <source>
        <strain evidence="12 13">V3I3</strain>
    </source>
</reference>
<evidence type="ECO:0000256" key="6">
    <source>
        <dbReference type="ARBA" id="ARBA00022777"/>
    </source>
</evidence>
<feature type="domain" description="Histidine kinase" evidence="11">
    <location>
        <begin position="190"/>
        <end position="388"/>
    </location>
</feature>
<keyword evidence="6 12" id="KW-0418">Kinase</keyword>
<keyword evidence="5" id="KW-0547">Nucleotide-binding</keyword>
<dbReference type="PANTHER" id="PTHR24421:SF10">
    <property type="entry name" value="NITRATE_NITRITE SENSOR PROTEIN NARQ"/>
    <property type="match status" value="1"/>
</dbReference>
<keyword evidence="13" id="KW-1185">Reference proteome</keyword>
<feature type="compositionally biased region" description="Low complexity" evidence="9">
    <location>
        <begin position="404"/>
        <end position="413"/>
    </location>
</feature>
<name>A0ABU0RCC3_9MICO</name>
<dbReference type="EMBL" id="JAUSYY010000001">
    <property type="protein sequence ID" value="MDQ0894714.1"/>
    <property type="molecule type" value="Genomic_DNA"/>
</dbReference>
<evidence type="ECO:0000256" key="5">
    <source>
        <dbReference type="ARBA" id="ARBA00022741"/>
    </source>
</evidence>
<dbReference type="InterPro" id="IPR050482">
    <property type="entry name" value="Sensor_HK_TwoCompSys"/>
</dbReference>
<dbReference type="Gene3D" id="3.30.565.10">
    <property type="entry name" value="Histidine kinase-like ATPase, C-terminal domain"/>
    <property type="match status" value="1"/>
</dbReference>
<dbReference type="InterPro" id="IPR011712">
    <property type="entry name" value="Sig_transdc_His_kin_sub3_dim/P"/>
</dbReference>
<feature type="transmembrane region" description="Helical" evidence="10">
    <location>
        <begin position="97"/>
        <end position="125"/>
    </location>
</feature>
<feature type="transmembrane region" description="Helical" evidence="10">
    <location>
        <begin position="35"/>
        <end position="54"/>
    </location>
</feature>
<evidence type="ECO:0000256" key="8">
    <source>
        <dbReference type="ARBA" id="ARBA00023012"/>
    </source>
</evidence>
<dbReference type="GO" id="GO:0016301">
    <property type="term" value="F:kinase activity"/>
    <property type="evidence" value="ECO:0007669"/>
    <property type="project" value="UniProtKB-KW"/>
</dbReference>
<evidence type="ECO:0000256" key="10">
    <source>
        <dbReference type="SAM" id="Phobius"/>
    </source>
</evidence>
<keyword evidence="8" id="KW-0902">Two-component regulatory system</keyword>
<keyword evidence="10" id="KW-1133">Transmembrane helix</keyword>
<gene>
    <name evidence="12" type="ORF">QFZ26_002269</name>
</gene>
<dbReference type="Pfam" id="PF02518">
    <property type="entry name" value="HATPase_c"/>
    <property type="match status" value="1"/>
</dbReference>
<feature type="compositionally biased region" description="Basic and acidic residues" evidence="9">
    <location>
        <begin position="389"/>
        <end position="403"/>
    </location>
</feature>
<evidence type="ECO:0000256" key="9">
    <source>
        <dbReference type="SAM" id="MobiDB-lite"/>
    </source>
</evidence>
<dbReference type="SMART" id="SM00387">
    <property type="entry name" value="HATPase_c"/>
    <property type="match status" value="1"/>
</dbReference>
<evidence type="ECO:0000256" key="7">
    <source>
        <dbReference type="ARBA" id="ARBA00022840"/>
    </source>
</evidence>
<proteinExistence type="predicted"/>
<dbReference type="InterPro" id="IPR017205">
    <property type="entry name" value="Sig_transdc_His_kinase_ChrS"/>
</dbReference>
<comment type="caution">
    <text evidence="12">The sequence shown here is derived from an EMBL/GenBank/DDBJ whole genome shotgun (WGS) entry which is preliminary data.</text>
</comment>
<keyword evidence="4" id="KW-0808">Transferase</keyword>
<sequence>MLTVRWWDAAAIAVASVTVLITLREPPYGSGEWGTWAAAAAFLVLYAVYARRFVATGEPAAPMGHYVMIAVSFAAIVAVGAFFEPGVAILQAFVYPFLWATAPAIAAAIASNVLVAAGMAVGYALHFGDPFSGVPIATLSVVFSIALGLWITRIAEYGEERGRLLAELQAAQGQLAAMHRDAGVVDERARLAREIHDTIAQSLTGLVMVAQRAGNRLAPVDGEAADAARGDVELIEQMARDALTEARGLVASLAPISADGGLGDALRRLGSSFERETGVQVTVTSDAAALSREHEVVLLRAAQEGLANVRKHAQASHAEVTVALAPVGDEVVLSVRDDGVGPGSTVPGERGFGLAGLRDRAALVGGSFAVEPGAGGGTVLRVTVPSARPDAHDDTVDTTDRADNAAGAAGATE</sequence>
<dbReference type="Proteomes" id="UP001239083">
    <property type="component" value="Unassembled WGS sequence"/>
</dbReference>
<evidence type="ECO:0000259" key="11">
    <source>
        <dbReference type="PROSITE" id="PS50109"/>
    </source>
</evidence>
<feature type="region of interest" description="Disordered" evidence="9">
    <location>
        <begin position="386"/>
        <end position="413"/>
    </location>
</feature>
<dbReference type="PANTHER" id="PTHR24421">
    <property type="entry name" value="NITRATE/NITRITE SENSOR PROTEIN NARX-RELATED"/>
    <property type="match status" value="1"/>
</dbReference>
<evidence type="ECO:0000256" key="4">
    <source>
        <dbReference type="ARBA" id="ARBA00022679"/>
    </source>
</evidence>
<evidence type="ECO:0000313" key="13">
    <source>
        <dbReference type="Proteomes" id="UP001239083"/>
    </source>
</evidence>
<dbReference type="InterPro" id="IPR005467">
    <property type="entry name" value="His_kinase_dom"/>
</dbReference>
<dbReference type="PROSITE" id="PS50109">
    <property type="entry name" value="HIS_KIN"/>
    <property type="match status" value="1"/>
</dbReference>
<evidence type="ECO:0000256" key="3">
    <source>
        <dbReference type="ARBA" id="ARBA00022553"/>
    </source>
</evidence>
<keyword evidence="7" id="KW-0067">ATP-binding</keyword>
<organism evidence="12 13">
    <name type="scientific">Agromyces ramosus</name>
    <dbReference type="NCBI Taxonomy" id="33879"/>
    <lineage>
        <taxon>Bacteria</taxon>
        <taxon>Bacillati</taxon>
        <taxon>Actinomycetota</taxon>
        <taxon>Actinomycetes</taxon>
        <taxon>Micrococcales</taxon>
        <taxon>Microbacteriaceae</taxon>
        <taxon>Agromyces</taxon>
    </lineage>
</organism>
<dbReference type="CDD" id="cd16917">
    <property type="entry name" value="HATPase_UhpB-NarQ-NarX-like"/>
    <property type="match status" value="1"/>
</dbReference>
<feature type="transmembrane region" description="Helical" evidence="10">
    <location>
        <begin position="131"/>
        <end position="151"/>
    </location>
</feature>
<evidence type="ECO:0000256" key="2">
    <source>
        <dbReference type="ARBA" id="ARBA00012438"/>
    </source>
</evidence>
<keyword evidence="10" id="KW-0472">Membrane</keyword>
<keyword evidence="3" id="KW-0597">Phosphoprotein</keyword>
<comment type="catalytic activity">
    <reaction evidence="1">
        <text>ATP + protein L-histidine = ADP + protein N-phospho-L-histidine.</text>
        <dbReference type="EC" id="2.7.13.3"/>
    </reaction>
</comment>
<keyword evidence="10" id="KW-0812">Transmembrane</keyword>
<dbReference type="PIRSF" id="PIRSF037434">
    <property type="entry name" value="STHK_ChrS"/>
    <property type="match status" value="1"/>
</dbReference>
<dbReference type="InterPro" id="IPR003594">
    <property type="entry name" value="HATPase_dom"/>
</dbReference>
<evidence type="ECO:0000313" key="12">
    <source>
        <dbReference type="EMBL" id="MDQ0894714.1"/>
    </source>
</evidence>
<dbReference type="SUPFAM" id="SSF55874">
    <property type="entry name" value="ATPase domain of HSP90 chaperone/DNA topoisomerase II/histidine kinase"/>
    <property type="match status" value="1"/>
</dbReference>